<keyword evidence="3" id="KW-0282">Flagellum</keyword>
<feature type="region of interest" description="Disordered" evidence="1">
    <location>
        <begin position="1"/>
        <end position="262"/>
    </location>
</feature>
<dbReference type="EMBL" id="RBIN01000003">
    <property type="protein sequence ID" value="RKR06098.1"/>
    <property type="molecule type" value="Genomic_DNA"/>
</dbReference>
<evidence type="ECO:0000259" key="2">
    <source>
        <dbReference type="Pfam" id="PF02120"/>
    </source>
</evidence>
<keyword evidence="3" id="KW-0969">Cilium</keyword>
<name>A0A420WY35_9GAMM</name>
<feature type="region of interest" description="Disordered" evidence="1">
    <location>
        <begin position="430"/>
        <end position="486"/>
    </location>
</feature>
<dbReference type="Proteomes" id="UP000281975">
    <property type="component" value="Unassembled WGS sequence"/>
</dbReference>
<feature type="compositionally biased region" description="Basic and acidic residues" evidence="1">
    <location>
        <begin position="138"/>
        <end position="179"/>
    </location>
</feature>
<dbReference type="PANTHER" id="PTHR37533">
    <property type="entry name" value="FLAGELLAR HOOK-LENGTH CONTROL PROTEIN"/>
    <property type="match status" value="1"/>
</dbReference>
<dbReference type="CDD" id="cd17470">
    <property type="entry name" value="T3SS_Flik_C"/>
    <property type="match status" value="1"/>
</dbReference>
<feature type="compositionally biased region" description="Basic and acidic residues" evidence="1">
    <location>
        <begin position="44"/>
        <end position="74"/>
    </location>
</feature>
<sequence>MTTSISSLSPTQTTSASSPTVAGQQGGGSDFKAMLTQQQSGSRSDAKTAETPRASDRHASRSASEHTASHDRQTTGKNESGGEPAQPSAPDLTAKRHGSPGKEASSHAHDPAGTLQQLAARHEGKGPARNEAAADTEAQSRDHSRPDASDKAALVEHIKSVPDDARAAADMPGKPENRLQHAGRVMNDKGEDRRTHDDEPSIDGSAALASLLGAQQQPAARHSTGVTHDSSGGARRNDALSRQAVTASLQGADDQGKGAQSELKADGRLLNAIDTSSSNASDQRTAWLSALEGSESSASGRLTLHATGLQAADGSNAAFMPQGTSPVMPSAGATPQPMMTATLTPQLQAEGWDQAFNQQVMRLSHQGGGSAELHLNPPDLGQLQLSLKLGDQQAQLHVMSPHAHVRAAVEAAMPQLRDAFSASGIELGQTSVSDQGAQQQQQSTPGSGQFSRAGMTGSDGLFPDSDDAIVIDSSGPRPLSGIDLFA</sequence>
<accession>A0A420WY35</accession>
<dbReference type="Pfam" id="PF02120">
    <property type="entry name" value="Flg_hook"/>
    <property type="match status" value="1"/>
</dbReference>
<dbReference type="AlphaFoldDB" id="A0A420WY35"/>
<keyword evidence="3" id="KW-0966">Cell projection</keyword>
<evidence type="ECO:0000256" key="1">
    <source>
        <dbReference type="SAM" id="MobiDB-lite"/>
    </source>
</evidence>
<dbReference type="RefSeq" id="WP_121171983.1">
    <property type="nucleotide sequence ID" value="NZ_RBIN01000003.1"/>
</dbReference>
<keyword evidence="4" id="KW-1185">Reference proteome</keyword>
<dbReference type="PANTHER" id="PTHR37533:SF2">
    <property type="entry name" value="FLAGELLAR HOOK-LENGTH CONTROL PROTEIN"/>
    <property type="match status" value="1"/>
</dbReference>
<feature type="domain" description="Flagellar hook-length control protein-like C-terminal" evidence="2">
    <location>
        <begin position="359"/>
        <end position="441"/>
    </location>
</feature>
<organism evidence="3 4">
    <name type="scientific">Kushneria sinocarnis</name>
    <dbReference type="NCBI Taxonomy" id="595502"/>
    <lineage>
        <taxon>Bacteria</taxon>
        <taxon>Pseudomonadati</taxon>
        <taxon>Pseudomonadota</taxon>
        <taxon>Gammaproteobacteria</taxon>
        <taxon>Oceanospirillales</taxon>
        <taxon>Halomonadaceae</taxon>
        <taxon>Kushneria</taxon>
    </lineage>
</organism>
<dbReference type="OrthoDB" id="1792985at2"/>
<feature type="compositionally biased region" description="Low complexity" evidence="1">
    <location>
        <begin position="430"/>
        <end position="451"/>
    </location>
</feature>
<feature type="compositionally biased region" description="Basic and acidic residues" evidence="1">
    <location>
        <begin position="186"/>
        <end position="199"/>
    </location>
</feature>
<proteinExistence type="predicted"/>
<gene>
    <name evidence="3" type="ORF">C7446_1034</name>
</gene>
<dbReference type="InterPro" id="IPR052563">
    <property type="entry name" value="FliK"/>
</dbReference>
<evidence type="ECO:0000313" key="3">
    <source>
        <dbReference type="EMBL" id="RKR06098.1"/>
    </source>
</evidence>
<protein>
    <submittedName>
        <fullName evidence="3">Flagellar hook-length control protein FliK</fullName>
    </submittedName>
</protein>
<feature type="compositionally biased region" description="Low complexity" evidence="1">
    <location>
        <begin position="1"/>
        <end position="20"/>
    </location>
</feature>
<dbReference type="Gene3D" id="3.30.750.140">
    <property type="match status" value="1"/>
</dbReference>
<reference evidence="3 4" key="1">
    <citation type="submission" date="2018-10" db="EMBL/GenBank/DDBJ databases">
        <title>Genomic Encyclopedia of Type Strains, Phase IV (KMG-IV): sequencing the most valuable type-strain genomes for metagenomic binning, comparative biology and taxonomic classification.</title>
        <authorList>
            <person name="Goeker M."/>
        </authorList>
    </citation>
    <scope>NUCLEOTIDE SEQUENCE [LARGE SCALE GENOMIC DNA]</scope>
    <source>
        <strain evidence="3 4">DSM 23229</strain>
    </source>
</reference>
<dbReference type="InterPro" id="IPR038610">
    <property type="entry name" value="FliK-like_C_sf"/>
</dbReference>
<comment type="caution">
    <text evidence="3">The sequence shown here is derived from an EMBL/GenBank/DDBJ whole genome shotgun (WGS) entry which is preliminary data.</text>
</comment>
<dbReference type="InterPro" id="IPR021136">
    <property type="entry name" value="Flagellar_hook_control-like_C"/>
</dbReference>
<evidence type="ECO:0000313" key="4">
    <source>
        <dbReference type="Proteomes" id="UP000281975"/>
    </source>
</evidence>
<feature type="compositionally biased region" description="Low complexity" evidence="1">
    <location>
        <begin position="204"/>
        <end position="220"/>
    </location>
</feature>